<dbReference type="InterPro" id="IPR010998">
    <property type="entry name" value="Integrase_recombinase_N"/>
</dbReference>
<dbReference type="PANTHER" id="PTHR30349:SF64">
    <property type="entry name" value="PROPHAGE INTEGRASE INTD-RELATED"/>
    <property type="match status" value="1"/>
</dbReference>
<organism evidence="7 8">
    <name type="scientific">Corynebacterium variabile</name>
    <dbReference type="NCBI Taxonomy" id="1727"/>
    <lineage>
        <taxon>Bacteria</taxon>
        <taxon>Bacillati</taxon>
        <taxon>Actinomycetota</taxon>
        <taxon>Actinomycetes</taxon>
        <taxon>Mycobacteriales</taxon>
        <taxon>Corynebacteriaceae</taxon>
        <taxon>Corynebacterium</taxon>
    </lineage>
</organism>
<dbReference type="Pfam" id="PF00589">
    <property type="entry name" value="Phage_integrase"/>
    <property type="match status" value="1"/>
</dbReference>
<dbReference type="Gene3D" id="1.10.150.130">
    <property type="match status" value="1"/>
</dbReference>
<sequence>MSIQRRPKTGKPAKGQPVKWIVRYRDPAGKEHSKTFDTQAAAKDFDKDQGVKLAQGTWQDPTRLKITVGQIYDDWSTSTPVRDATRWLRDYTRRLHLEPISEYPAVKLTTRDILDWYDQMTTSRSWIDVDDTGVSPATARDHLRRLRAAYRHAMADGLPVPRNPVVIPKADEGDAIDPATIPTLEEINRVIHRVRTGGAPYTRQKKDHAGRMATRTMHYRAQPTIADMMIVGMLTGMRVSEVCGLTVGDVDLDAGVIHLTRQLDPRSRERVALKSRAGRRDIPIADELAPILRGYAEGRGASAWIFTSRSGEAMRTAQMSQVISRAAVCEDAPLVHFHALRHFFASSLITAGRPVQEVSQVLGHGSPSLTLDVYTHVLDRTGAGMRDAISAAIGCGISAGSRHLRVVPDTGS</sequence>
<keyword evidence="3" id="KW-0233">DNA recombination</keyword>
<comment type="similarity">
    <text evidence="1">Belongs to the 'phage' integrase family.</text>
</comment>
<dbReference type="AlphaFoldDB" id="A0A0X2NJ69"/>
<dbReference type="InterPro" id="IPR011010">
    <property type="entry name" value="DNA_brk_join_enz"/>
</dbReference>
<dbReference type="InterPro" id="IPR013762">
    <property type="entry name" value="Integrase-like_cat_sf"/>
</dbReference>
<name>A0A0X2NJ69_9CORY</name>
<evidence type="ECO:0000256" key="2">
    <source>
        <dbReference type="ARBA" id="ARBA00023125"/>
    </source>
</evidence>
<dbReference type="Gene3D" id="1.10.443.10">
    <property type="entry name" value="Intergrase catalytic core"/>
    <property type="match status" value="1"/>
</dbReference>
<keyword evidence="2 4" id="KW-0238">DNA-binding</keyword>
<dbReference type="Proteomes" id="UP000182498">
    <property type="component" value="Unassembled WGS sequence"/>
</dbReference>
<dbReference type="GO" id="GO:0015074">
    <property type="term" value="P:DNA integration"/>
    <property type="evidence" value="ECO:0007669"/>
    <property type="project" value="InterPro"/>
</dbReference>
<dbReference type="InterPro" id="IPR002104">
    <property type="entry name" value="Integrase_catalytic"/>
</dbReference>
<evidence type="ECO:0000256" key="3">
    <source>
        <dbReference type="ARBA" id="ARBA00023172"/>
    </source>
</evidence>
<dbReference type="SUPFAM" id="SSF56349">
    <property type="entry name" value="DNA breaking-rejoining enzymes"/>
    <property type="match status" value="1"/>
</dbReference>
<feature type="domain" description="Core-binding (CB)" evidence="6">
    <location>
        <begin position="66"/>
        <end position="154"/>
    </location>
</feature>
<evidence type="ECO:0000256" key="1">
    <source>
        <dbReference type="ARBA" id="ARBA00008857"/>
    </source>
</evidence>
<reference evidence="8" key="1">
    <citation type="submission" date="2015-11" db="EMBL/GenBank/DDBJ databases">
        <authorList>
            <person name="Dugat-Bony E."/>
        </authorList>
    </citation>
    <scope>NUCLEOTIDE SEQUENCE [LARGE SCALE GENOMIC DNA]</scope>
    <source>
        <strain evidence="8">Mu292</strain>
    </source>
</reference>
<gene>
    <name evidence="7" type="ORF">CVAR292_00861</name>
</gene>
<dbReference type="GO" id="GO:0006310">
    <property type="term" value="P:DNA recombination"/>
    <property type="evidence" value="ECO:0007669"/>
    <property type="project" value="UniProtKB-KW"/>
</dbReference>
<dbReference type="PROSITE" id="PS51898">
    <property type="entry name" value="TYR_RECOMBINASE"/>
    <property type="match status" value="1"/>
</dbReference>
<dbReference type="RefSeq" id="WP_073883685.1">
    <property type="nucleotide sequence ID" value="NZ_FAUH01000004.1"/>
</dbReference>
<dbReference type="PANTHER" id="PTHR30349">
    <property type="entry name" value="PHAGE INTEGRASE-RELATED"/>
    <property type="match status" value="1"/>
</dbReference>
<feature type="domain" description="Tyr recombinase" evidence="5">
    <location>
        <begin position="177"/>
        <end position="390"/>
    </location>
</feature>
<evidence type="ECO:0000313" key="8">
    <source>
        <dbReference type="Proteomes" id="UP000182498"/>
    </source>
</evidence>
<dbReference type="EMBL" id="FAUH01000004">
    <property type="protein sequence ID" value="CUU65535.1"/>
    <property type="molecule type" value="Genomic_DNA"/>
</dbReference>
<dbReference type="GO" id="GO:0003677">
    <property type="term" value="F:DNA binding"/>
    <property type="evidence" value="ECO:0007669"/>
    <property type="project" value="UniProtKB-UniRule"/>
</dbReference>
<dbReference type="InterPro" id="IPR044068">
    <property type="entry name" value="CB"/>
</dbReference>
<dbReference type="OrthoDB" id="1822491at2"/>
<evidence type="ECO:0000256" key="4">
    <source>
        <dbReference type="PROSITE-ProRule" id="PRU01248"/>
    </source>
</evidence>
<evidence type="ECO:0000313" key="7">
    <source>
        <dbReference type="EMBL" id="CUU65535.1"/>
    </source>
</evidence>
<proteinExistence type="inferred from homology"/>
<evidence type="ECO:0000259" key="6">
    <source>
        <dbReference type="PROSITE" id="PS51900"/>
    </source>
</evidence>
<evidence type="ECO:0000259" key="5">
    <source>
        <dbReference type="PROSITE" id="PS51898"/>
    </source>
</evidence>
<keyword evidence="8" id="KW-1185">Reference proteome</keyword>
<protein>
    <submittedName>
        <fullName evidence="7">Site-specific recombinase XerD</fullName>
    </submittedName>
</protein>
<accession>A0A0X2NJ69</accession>
<dbReference type="CDD" id="cd01189">
    <property type="entry name" value="INT_ICEBs1_C_like"/>
    <property type="match status" value="1"/>
</dbReference>
<dbReference type="PROSITE" id="PS51900">
    <property type="entry name" value="CB"/>
    <property type="match status" value="1"/>
</dbReference>
<dbReference type="InterPro" id="IPR050090">
    <property type="entry name" value="Tyrosine_recombinase_XerCD"/>
</dbReference>